<evidence type="ECO:0000256" key="10">
    <source>
        <dbReference type="ARBA" id="ARBA00023065"/>
    </source>
</evidence>
<keyword evidence="12 13" id="KW-0407">Ion channel</keyword>
<dbReference type="Pfam" id="PF00023">
    <property type="entry name" value="Ank"/>
    <property type="match status" value="1"/>
</dbReference>
<keyword evidence="11 13" id="KW-0472">Membrane</keyword>
<feature type="transmembrane region" description="Helical" evidence="13">
    <location>
        <begin position="135"/>
        <end position="154"/>
    </location>
</feature>
<evidence type="ECO:0000256" key="6">
    <source>
        <dbReference type="ARBA" id="ARBA00022826"/>
    </source>
</evidence>
<evidence type="ECO:0000256" key="2">
    <source>
        <dbReference type="ARBA" id="ARBA00007929"/>
    </source>
</evidence>
<feature type="domain" description="Cyclic nucleotide-binding" evidence="15">
    <location>
        <begin position="455"/>
        <end position="574"/>
    </location>
</feature>
<comment type="caution">
    <text evidence="13">Lacks conserved residue(s) required for the propagation of feature annotation.</text>
</comment>
<dbReference type="InterPro" id="IPR014710">
    <property type="entry name" value="RmlC-like_jellyroll"/>
</dbReference>
<evidence type="ECO:0000256" key="14">
    <source>
        <dbReference type="SAM" id="MobiDB-lite"/>
    </source>
</evidence>
<keyword evidence="18" id="KW-1185">Reference proteome</keyword>
<evidence type="ECO:0000256" key="4">
    <source>
        <dbReference type="ARBA" id="ARBA00022538"/>
    </source>
</evidence>
<keyword evidence="7 13" id="KW-0851">Voltage-gated channel</keyword>
<dbReference type="Pfam" id="PF00520">
    <property type="entry name" value="Ion_trans"/>
    <property type="match status" value="2"/>
</dbReference>
<dbReference type="Pfam" id="PF11834">
    <property type="entry name" value="KHA"/>
    <property type="match status" value="1"/>
</dbReference>
<dbReference type="Gene3D" id="1.10.287.630">
    <property type="entry name" value="Helix hairpin bin"/>
    <property type="match status" value="1"/>
</dbReference>
<protein>
    <recommendedName>
        <fullName evidence="13">Potassium channel</fullName>
    </recommendedName>
</protein>
<dbReference type="Gene3D" id="1.10.287.70">
    <property type="match status" value="1"/>
</dbReference>
<comment type="domain">
    <text evidence="13">The segment S4 is probably the voltage-sensor and is characterized by a series of positively charged amino acids. The pore-forming region H5 is enclosed by the transmembrane segments S5 and S6 in the Shaker-type (1P/6TM) and contains the GYGD signature motif which seems to be involved in potassium selectivity.</text>
</comment>
<comment type="function">
    <text evidence="13">Potassium channel.</text>
</comment>
<gene>
    <name evidence="17" type="primary">KAT2</name>
    <name evidence="17" type="ORF">CR513_40001</name>
</gene>
<dbReference type="FunFam" id="2.60.120.10:FF:000074">
    <property type="entry name" value="Potassium channel KAT2"/>
    <property type="match status" value="1"/>
</dbReference>
<dbReference type="InterPro" id="IPR045319">
    <property type="entry name" value="KAT/AKT"/>
</dbReference>
<comment type="similarity">
    <text evidence="2 13">Belongs to the potassium channel family. Plant (TC 1.A.1.4) subfamily.</text>
</comment>
<evidence type="ECO:0000256" key="13">
    <source>
        <dbReference type="RuleBase" id="RU369015"/>
    </source>
</evidence>
<dbReference type="CDD" id="cd00038">
    <property type="entry name" value="CAP_ED"/>
    <property type="match status" value="1"/>
</dbReference>
<dbReference type="InterPro" id="IPR003938">
    <property type="entry name" value="K_chnl_volt-dep_EAG/ELK/ERG"/>
</dbReference>
<feature type="non-terminal residue" evidence="17">
    <location>
        <position position="1"/>
    </location>
</feature>
<dbReference type="PROSITE" id="PS51490">
    <property type="entry name" value="KHA"/>
    <property type="match status" value="1"/>
</dbReference>
<dbReference type="GO" id="GO:0034702">
    <property type="term" value="C:monoatomic ion channel complex"/>
    <property type="evidence" value="ECO:0007669"/>
    <property type="project" value="UniProtKB-KW"/>
</dbReference>
<evidence type="ECO:0000256" key="1">
    <source>
        <dbReference type="ARBA" id="ARBA00004141"/>
    </source>
</evidence>
<feature type="domain" description="KHA" evidence="16">
    <location>
        <begin position="778"/>
        <end position="864"/>
    </location>
</feature>
<keyword evidence="10 13" id="KW-0406">Ion transport</keyword>
<comment type="subcellular location">
    <subcellularLocation>
        <location evidence="1 13">Membrane</location>
        <topology evidence="1 13">Multi-pass membrane protein</topology>
    </subcellularLocation>
</comment>
<accession>A0A371FML8</accession>
<name>A0A371FML8_MUCPR</name>
<evidence type="ECO:0000256" key="5">
    <source>
        <dbReference type="ARBA" id="ARBA00022692"/>
    </source>
</evidence>
<evidence type="ECO:0000313" key="17">
    <source>
        <dbReference type="EMBL" id="RDX79564.1"/>
    </source>
</evidence>
<dbReference type="Gene3D" id="2.60.120.10">
    <property type="entry name" value="Jelly Rolls"/>
    <property type="match status" value="1"/>
</dbReference>
<dbReference type="PANTHER" id="PTHR45743:SF37">
    <property type="entry name" value="POTASSIUM CHANNEL"/>
    <property type="match status" value="1"/>
</dbReference>
<reference evidence="17" key="1">
    <citation type="submission" date="2018-05" db="EMBL/GenBank/DDBJ databases">
        <title>Draft genome of Mucuna pruriens seed.</title>
        <authorList>
            <person name="Nnadi N.E."/>
            <person name="Vos R."/>
            <person name="Hasami M.H."/>
            <person name="Devisetty U.K."/>
            <person name="Aguiy J.C."/>
        </authorList>
    </citation>
    <scope>NUCLEOTIDE SEQUENCE [LARGE SCALE GENOMIC DNA]</scope>
    <source>
        <strain evidence="17">JCA_2017</strain>
    </source>
</reference>
<dbReference type="STRING" id="157652.A0A371FML8"/>
<comment type="domain">
    <text evidence="13">The KHA domain (rich in hydrophobic and acidic residues) present in the C-terminal part is likely to be important for tetramerization.</text>
</comment>
<sequence>VGSITSLLDDFLPRYQIDSIQPHEHLTTSTVVLRIQAHMSLSCAKNFFQRFWLDEFQMGNIPHGNFLSNDDLLPSLGARINQETRLRRYIISPFNPHYRAWELLLVILVIYSAWICPFEFAFLPYKHNALFIVDNIVNGFFAIDIVLTFFVAYLDHHSYLLVDDPKRIAIRYLSTWFAFDVCSTIPFQSFSFLFTSHSSELGFKVFNMFRLWRLRRVSSLFARFTFLSYSTLWLWFSSKTYNCKNMTEYSLAPLLCVHKAHCCKPLEFLSLLCSSSSNNFKVTLFAVHCAGCFNYLIADRYPDSKRTWIGAVYPNFKEDSLWDRYVTAIYWSIVTLTTTGYGDLHAENTREMLFDIAYMLFNLGLTSYIIGNMTNLVVHWTSRTRNFRDTVKAASEFASRNHLPHRIQDQMLSHICLRFKTEGLKQQETLNDLPKAIRSSIAHHLFFPVVQKVYLFQGVSHDFLFQLVSDMEAEYFPPKEDVILQNESSTELYVLVSGAVDLVRYIDGHDHVHGKAVAVDAFGEIGVLYQIPQPFTVRTTELSQILRLNRTSLMNVLQANPGDAQIIMDNLLMRLKGLEGFDIEYPCTDSGLVPHELLQGGNTRGSSSHECANNSHENSLMHEGECINIRNSENNLSKVTNDAHSVTKHNMITEHDRRDPHAAAHKGNLDIVEILLERDANPNPNCIGWTQKALVKQPKNKSISGQKMSYENEKLDEFRIEIAEPAILDLGRNGSSRTRRQDGIRSIKFPLEKIHTNSNSRNSNCSSDRETARFTKKRVTIHLLNGCRSTSQGQYGKLIILPESLEELLKIAGKKFGGFNPTKVINTENAEIDDINVIQDGDHLFLLCSDNENLSLWWHQVQEYQDPASATTSSRPIIIAVSRASTTVAPNPPNPSTPRWLSGISSS</sequence>
<evidence type="ECO:0000256" key="12">
    <source>
        <dbReference type="ARBA" id="ARBA00023303"/>
    </source>
</evidence>
<evidence type="ECO:0000259" key="16">
    <source>
        <dbReference type="PROSITE" id="PS51490"/>
    </source>
</evidence>
<dbReference type="InterPro" id="IPR021789">
    <property type="entry name" value="KHA_dom"/>
</dbReference>
<feature type="transmembrane region" description="Helical" evidence="13">
    <location>
        <begin position="174"/>
        <end position="196"/>
    </location>
</feature>
<dbReference type="Proteomes" id="UP000257109">
    <property type="component" value="Unassembled WGS sequence"/>
</dbReference>
<dbReference type="PROSITE" id="PS50042">
    <property type="entry name" value="CNMP_BINDING_3"/>
    <property type="match status" value="1"/>
</dbReference>
<dbReference type="SUPFAM" id="SSF51206">
    <property type="entry name" value="cAMP-binding domain-like"/>
    <property type="match status" value="1"/>
</dbReference>
<keyword evidence="9 13" id="KW-1133">Transmembrane helix</keyword>
<dbReference type="SUPFAM" id="SSF81324">
    <property type="entry name" value="Voltage-gated potassium channels"/>
    <property type="match status" value="1"/>
</dbReference>
<dbReference type="InterPro" id="IPR005821">
    <property type="entry name" value="Ion_trans_dom"/>
</dbReference>
<feature type="compositionally biased region" description="Polar residues" evidence="14">
    <location>
        <begin position="897"/>
        <end position="907"/>
    </location>
</feature>
<keyword evidence="4 13" id="KW-0633">Potassium transport</keyword>
<dbReference type="OrthoDB" id="426293at2759"/>
<dbReference type="PRINTS" id="PR01463">
    <property type="entry name" value="EAGCHANLFMLY"/>
</dbReference>
<dbReference type="SMART" id="SM00100">
    <property type="entry name" value="cNMP"/>
    <property type="match status" value="1"/>
</dbReference>
<evidence type="ECO:0000313" key="18">
    <source>
        <dbReference type="Proteomes" id="UP000257109"/>
    </source>
</evidence>
<feature type="region of interest" description="Disordered" evidence="14">
    <location>
        <begin position="886"/>
        <end position="907"/>
    </location>
</feature>
<feature type="transmembrane region" description="Helical" evidence="13">
    <location>
        <begin position="103"/>
        <end position="123"/>
    </location>
</feature>
<feature type="non-terminal residue" evidence="17">
    <location>
        <position position="907"/>
    </location>
</feature>
<evidence type="ECO:0000256" key="8">
    <source>
        <dbReference type="ARBA" id="ARBA00022958"/>
    </source>
</evidence>
<dbReference type="Pfam" id="PF00027">
    <property type="entry name" value="cNMP_binding"/>
    <property type="match status" value="1"/>
</dbReference>
<evidence type="ECO:0000259" key="15">
    <source>
        <dbReference type="PROSITE" id="PS50042"/>
    </source>
</evidence>
<dbReference type="EMBL" id="QJKJ01008503">
    <property type="protein sequence ID" value="RDX79564.1"/>
    <property type="molecule type" value="Genomic_DNA"/>
</dbReference>
<dbReference type="InterPro" id="IPR018490">
    <property type="entry name" value="cNMP-bd_dom_sf"/>
</dbReference>
<dbReference type="InterPro" id="IPR002110">
    <property type="entry name" value="Ankyrin_rpt"/>
</dbReference>
<organism evidence="17 18">
    <name type="scientific">Mucuna pruriens</name>
    <name type="common">Velvet bean</name>
    <name type="synonym">Dolichos pruriens</name>
    <dbReference type="NCBI Taxonomy" id="157652"/>
    <lineage>
        <taxon>Eukaryota</taxon>
        <taxon>Viridiplantae</taxon>
        <taxon>Streptophyta</taxon>
        <taxon>Embryophyta</taxon>
        <taxon>Tracheophyta</taxon>
        <taxon>Spermatophyta</taxon>
        <taxon>Magnoliopsida</taxon>
        <taxon>eudicotyledons</taxon>
        <taxon>Gunneridae</taxon>
        <taxon>Pentapetalae</taxon>
        <taxon>rosids</taxon>
        <taxon>fabids</taxon>
        <taxon>Fabales</taxon>
        <taxon>Fabaceae</taxon>
        <taxon>Papilionoideae</taxon>
        <taxon>50 kb inversion clade</taxon>
        <taxon>NPAAA clade</taxon>
        <taxon>indigoferoid/millettioid clade</taxon>
        <taxon>Phaseoleae</taxon>
        <taxon>Mucuna</taxon>
    </lineage>
</organism>
<evidence type="ECO:0000256" key="3">
    <source>
        <dbReference type="ARBA" id="ARBA00022448"/>
    </source>
</evidence>
<dbReference type="AlphaFoldDB" id="A0A371FML8"/>
<feature type="transmembrane region" description="Helical" evidence="13">
    <location>
        <begin position="217"/>
        <end position="236"/>
    </location>
</feature>
<dbReference type="GO" id="GO:0005249">
    <property type="term" value="F:voltage-gated potassium channel activity"/>
    <property type="evidence" value="ECO:0007669"/>
    <property type="project" value="UniProtKB-UniRule"/>
</dbReference>
<comment type="subunit">
    <text evidence="13">The potassium channel is composed of a homo- or heterotetrameric complex of pore-forming subunits.</text>
</comment>
<keyword evidence="8 13" id="KW-0630">Potassium</keyword>
<proteinExistence type="inferred from homology"/>
<evidence type="ECO:0000256" key="9">
    <source>
        <dbReference type="ARBA" id="ARBA00022989"/>
    </source>
</evidence>
<comment type="caution">
    <text evidence="17">The sequence shown here is derived from an EMBL/GenBank/DDBJ whole genome shotgun (WGS) entry which is preliminary data.</text>
</comment>
<keyword evidence="6 13" id="KW-0631">Potassium channel</keyword>
<dbReference type="InterPro" id="IPR000595">
    <property type="entry name" value="cNMP-bd_dom"/>
</dbReference>
<keyword evidence="5 13" id="KW-0812">Transmembrane</keyword>
<evidence type="ECO:0000256" key="11">
    <source>
        <dbReference type="ARBA" id="ARBA00023136"/>
    </source>
</evidence>
<keyword evidence="3 13" id="KW-0813">Transport</keyword>
<evidence type="ECO:0000256" key="7">
    <source>
        <dbReference type="ARBA" id="ARBA00022882"/>
    </source>
</evidence>
<dbReference type="PANTHER" id="PTHR45743">
    <property type="entry name" value="POTASSIUM CHANNEL AKT1"/>
    <property type="match status" value="1"/>
</dbReference>